<evidence type="ECO:0000313" key="2">
    <source>
        <dbReference type="EnsemblPlants" id="Bo3g042200.1"/>
    </source>
</evidence>
<dbReference type="EnsemblPlants" id="Bo3g042200.1">
    <property type="protein sequence ID" value="Bo3g042200.1"/>
    <property type="gene ID" value="Bo3g042200"/>
</dbReference>
<name>A0A0D3B7J7_BRAOL</name>
<dbReference type="Proteomes" id="UP000032141">
    <property type="component" value="Chromosome C3"/>
</dbReference>
<feature type="region of interest" description="Disordered" evidence="1">
    <location>
        <begin position="43"/>
        <end position="81"/>
    </location>
</feature>
<reference evidence="2" key="2">
    <citation type="submission" date="2015-03" db="UniProtKB">
        <authorList>
            <consortium name="EnsemblPlants"/>
        </authorList>
    </citation>
    <scope>IDENTIFICATION</scope>
</reference>
<evidence type="ECO:0000256" key="1">
    <source>
        <dbReference type="SAM" id="MobiDB-lite"/>
    </source>
</evidence>
<organism evidence="2 3">
    <name type="scientific">Brassica oleracea var. oleracea</name>
    <dbReference type="NCBI Taxonomy" id="109376"/>
    <lineage>
        <taxon>Eukaryota</taxon>
        <taxon>Viridiplantae</taxon>
        <taxon>Streptophyta</taxon>
        <taxon>Embryophyta</taxon>
        <taxon>Tracheophyta</taxon>
        <taxon>Spermatophyta</taxon>
        <taxon>Magnoliopsida</taxon>
        <taxon>eudicotyledons</taxon>
        <taxon>Gunneridae</taxon>
        <taxon>Pentapetalae</taxon>
        <taxon>rosids</taxon>
        <taxon>malvids</taxon>
        <taxon>Brassicales</taxon>
        <taxon>Brassicaceae</taxon>
        <taxon>Brassiceae</taxon>
        <taxon>Brassica</taxon>
    </lineage>
</organism>
<keyword evidence="3" id="KW-1185">Reference proteome</keyword>
<accession>A0A0D3B7J7</accession>
<evidence type="ECO:0008006" key="4">
    <source>
        <dbReference type="Google" id="ProtNLM"/>
    </source>
</evidence>
<feature type="compositionally biased region" description="Basic residues" evidence="1">
    <location>
        <begin position="59"/>
        <end position="68"/>
    </location>
</feature>
<evidence type="ECO:0000313" key="3">
    <source>
        <dbReference type="Proteomes" id="UP000032141"/>
    </source>
</evidence>
<dbReference type="HOGENOM" id="CLU_1268474_0_0_1"/>
<dbReference type="Gramene" id="Bo3g042200.1">
    <property type="protein sequence ID" value="Bo3g042200.1"/>
    <property type="gene ID" value="Bo3g042200"/>
</dbReference>
<proteinExistence type="predicted"/>
<sequence>MLGPYSGITVDRQSFISSTASCCEADWPLFTILDKKGQDDNAWKSYDSEGDENPFAPLRHQHNRRVNRRNANNSNSDEEQDDNAWKSCFKLDFREFNGSTIAEELLGLFVTVKEILEFKQFPLDHCVPLVAIHFRDRAAAWWSQDKTTRSRLRKSKIMSRDRIKQEMKKIFVPYNYDQLMFQNSKVCGKGLDPLTIMQHNFKMINRVKVCDTEEQLTM</sequence>
<dbReference type="AlphaFoldDB" id="A0A0D3B7J7"/>
<protein>
    <recommendedName>
        <fullName evidence="4">Retrotransposon gag domain-containing protein</fullName>
    </recommendedName>
</protein>
<reference evidence="2 3" key="1">
    <citation type="journal article" date="2014" name="Genome Biol.">
        <title>Transcriptome and methylome profiling reveals relics of genome dominance in the mesopolyploid Brassica oleracea.</title>
        <authorList>
            <person name="Parkin I.A."/>
            <person name="Koh C."/>
            <person name="Tang H."/>
            <person name="Robinson S.J."/>
            <person name="Kagale S."/>
            <person name="Clarke W.E."/>
            <person name="Town C.D."/>
            <person name="Nixon J."/>
            <person name="Krishnakumar V."/>
            <person name="Bidwell S.L."/>
            <person name="Denoeud F."/>
            <person name="Belcram H."/>
            <person name="Links M.G."/>
            <person name="Just J."/>
            <person name="Clarke C."/>
            <person name="Bender T."/>
            <person name="Huebert T."/>
            <person name="Mason A.S."/>
            <person name="Pires J.C."/>
            <person name="Barker G."/>
            <person name="Moore J."/>
            <person name="Walley P.G."/>
            <person name="Manoli S."/>
            <person name="Batley J."/>
            <person name="Edwards D."/>
            <person name="Nelson M.N."/>
            <person name="Wang X."/>
            <person name="Paterson A.H."/>
            <person name="King G."/>
            <person name="Bancroft I."/>
            <person name="Chalhoub B."/>
            <person name="Sharpe A.G."/>
        </authorList>
    </citation>
    <scope>NUCLEOTIDE SEQUENCE</scope>
    <source>
        <strain evidence="2 3">cv. TO1000</strain>
    </source>
</reference>